<accession>A0ABU0Y214</accession>
<dbReference type="RefSeq" id="WP_307780798.1">
    <property type="nucleotide sequence ID" value="NZ_JAVFKP010000018.1"/>
</dbReference>
<proteinExistence type="predicted"/>
<gene>
    <name evidence="1" type="ORF">RB624_28585</name>
</gene>
<comment type="caution">
    <text evidence="1">The sequence shown here is derived from an EMBL/GenBank/DDBJ whole genome shotgun (WGS) entry which is preliminary data.</text>
</comment>
<evidence type="ECO:0000313" key="2">
    <source>
        <dbReference type="Proteomes" id="UP001237592"/>
    </source>
</evidence>
<dbReference type="EMBL" id="JAVFKP010000018">
    <property type="protein sequence ID" value="MDQ4629857.1"/>
    <property type="molecule type" value="Genomic_DNA"/>
</dbReference>
<name>A0ABU0Y214_9BURK</name>
<protein>
    <submittedName>
        <fullName evidence="1">Uncharacterized protein</fullName>
    </submittedName>
</protein>
<dbReference type="Proteomes" id="UP001237592">
    <property type="component" value="Unassembled WGS sequence"/>
</dbReference>
<keyword evidence="2" id="KW-1185">Reference proteome</keyword>
<organism evidence="1 2">
    <name type="scientific">Janthinobacterium lividum</name>
    <dbReference type="NCBI Taxonomy" id="29581"/>
    <lineage>
        <taxon>Bacteria</taxon>
        <taxon>Pseudomonadati</taxon>
        <taxon>Pseudomonadota</taxon>
        <taxon>Betaproteobacteria</taxon>
        <taxon>Burkholderiales</taxon>
        <taxon>Oxalobacteraceae</taxon>
        <taxon>Janthinobacterium</taxon>
    </lineage>
</organism>
<sequence>MPVPAFPLLDEAACDDWVLRVSLLARHWRRRHAEVPFYSLGLAAYLDAGAGPAGLYWDRPERERSNRLLAAHFGALLQLVLDCLERHCGLPARLAPEAAWPGFHIYLPHPAFAEPVASVHRDLQYRDVFAGRHFGAQDLLSFTLPLSVPAGSGLHLWRREDGQPDFIAYRHGQMIVHDGLAIHQAVLACGKGGLERITMQGHAVRLDGQLLLYW</sequence>
<reference evidence="1 2" key="1">
    <citation type="submission" date="2023-08" db="EMBL/GenBank/DDBJ databases">
        <title>Draft genome sequence of Janthinobacterium lividum.</title>
        <authorList>
            <person name="Chun B.H."/>
            <person name="Lee Y."/>
        </authorList>
    </citation>
    <scope>NUCLEOTIDE SEQUENCE [LARGE SCALE GENOMIC DNA]</scope>
    <source>
        <strain evidence="1 2">AMJK</strain>
    </source>
</reference>
<evidence type="ECO:0000313" key="1">
    <source>
        <dbReference type="EMBL" id="MDQ4629857.1"/>
    </source>
</evidence>